<accession>A0A3P8C0H5</accession>
<evidence type="ECO:0000313" key="1">
    <source>
        <dbReference type="EMBL" id="VDP11904.1"/>
    </source>
</evidence>
<evidence type="ECO:0000313" key="2">
    <source>
        <dbReference type="Proteomes" id="UP000050761"/>
    </source>
</evidence>
<accession>A0A183G9B5</accession>
<reference evidence="1 2" key="1">
    <citation type="submission" date="2018-11" db="EMBL/GenBank/DDBJ databases">
        <authorList>
            <consortium name="Pathogen Informatics"/>
        </authorList>
    </citation>
    <scope>NUCLEOTIDE SEQUENCE [LARGE SCALE GENOMIC DNA]</scope>
</reference>
<gene>
    <name evidence="1" type="ORF">HPBE_LOCUS18526</name>
</gene>
<proteinExistence type="predicted"/>
<evidence type="ECO:0000313" key="3">
    <source>
        <dbReference type="WBParaSite" id="HPBE_0001852701-mRNA-1"/>
    </source>
</evidence>
<sequence length="157" mass="17478">MNSTRDVKEDDCIVNHLDEGPLRTILYADDIALVAESQPGRAGGEGEVIEKVEEFCYLGSDLSEEGTVDQAVRGPINAAWLKWREFTGILGDRTTTARGGNEDAQMGFRWTRRDRELNEDVRAVMKTAPTQLKMMGQRLGGRDTSLEDHSIIPRSVP</sequence>
<protein>
    <submittedName>
        <fullName evidence="3">Reverse transcriptase domain-containing protein</fullName>
    </submittedName>
</protein>
<keyword evidence="2" id="KW-1185">Reference proteome</keyword>
<dbReference type="EMBL" id="UZAH01030740">
    <property type="protein sequence ID" value="VDP11904.1"/>
    <property type="molecule type" value="Genomic_DNA"/>
</dbReference>
<organism evidence="2 3">
    <name type="scientific">Heligmosomoides polygyrus</name>
    <name type="common">Parasitic roundworm</name>
    <dbReference type="NCBI Taxonomy" id="6339"/>
    <lineage>
        <taxon>Eukaryota</taxon>
        <taxon>Metazoa</taxon>
        <taxon>Ecdysozoa</taxon>
        <taxon>Nematoda</taxon>
        <taxon>Chromadorea</taxon>
        <taxon>Rhabditida</taxon>
        <taxon>Rhabditina</taxon>
        <taxon>Rhabditomorpha</taxon>
        <taxon>Strongyloidea</taxon>
        <taxon>Heligmosomidae</taxon>
        <taxon>Heligmosomoides</taxon>
    </lineage>
</organism>
<name>A0A183G9B5_HELPZ</name>
<dbReference type="OrthoDB" id="5837891at2759"/>
<reference evidence="3" key="2">
    <citation type="submission" date="2019-09" db="UniProtKB">
        <authorList>
            <consortium name="WormBaseParasite"/>
        </authorList>
    </citation>
    <scope>IDENTIFICATION</scope>
</reference>
<dbReference type="WBParaSite" id="HPBE_0001852701-mRNA-1">
    <property type="protein sequence ID" value="HPBE_0001852701-mRNA-1"/>
    <property type="gene ID" value="HPBE_0001852701"/>
</dbReference>
<dbReference type="Proteomes" id="UP000050761">
    <property type="component" value="Unassembled WGS sequence"/>
</dbReference>
<dbReference type="AlphaFoldDB" id="A0A183G9B5"/>